<name>A0A1Q9EPL2_SYMMI</name>
<evidence type="ECO:0000259" key="1">
    <source>
        <dbReference type="Pfam" id="PF07933"/>
    </source>
</evidence>
<dbReference type="Gene3D" id="2.30.29.30">
    <property type="entry name" value="Pleckstrin-homology domain (PH domain)/Phosphotyrosine-binding domain (PTB)"/>
    <property type="match status" value="1"/>
</dbReference>
<dbReference type="Proteomes" id="UP000186817">
    <property type="component" value="Unassembled WGS sequence"/>
</dbReference>
<dbReference type="AlphaFoldDB" id="A0A1Q9EPL2"/>
<evidence type="ECO:0000313" key="2">
    <source>
        <dbReference type="EMBL" id="OLQ09321.1"/>
    </source>
</evidence>
<comment type="caution">
    <text evidence="2">The sequence shown here is derived from an EMBL/GenBank/DDBJ whole genome shotgun (WGS) entry which is preliminary data.</text>
</comment>
<dbReference type="EMBL" id="LSRX01000099">
    <property type="protein sequence ID" value="OLQ09321.1"/>
    <property type="molecule type" value="Genomic_DNA"/>
</dbReference>
<dbReference type="PANTHER" id="PTHR12847">
    <property type="entry name" value="ATP-BINDING CASSETTE ABC TRANSPORTER-RELATED"/>
    <property type="match status" value="1"/>
</dbReference>
<sequence length="124" mass="14201">MEPLHPLGYRFKKRSFRLLVSMDDEDLEYTLLNKREVMVYQIPPASSSAGHKADDWKKCIWRGRLRMAGRGRDLTIKLLDNSSGNLFAQCVIPGGDHASYVERVLDSSRYFVLKITNGDRWGPA</sequence>
<dbReference type="InterPro" id="IPR012466">
    <property type="entry name" value="NECAP_PHear"/>
</dbReference>
<dbReference type="InterPro" id="IPR011993">
    <property type="entry name" value="PH-like_dom_sf"/>
</dbReference>
<keyword evidence="3" id="KW-1185">Reference proteome</keyword>
<evidence type="ECO:0000313" key="3">
    <source>
        <dbReference type="Proteomes" id="UP000186817"/>
    </source>
</evidence>
<accession>A0A1Q9EPL2</accession>
<dbReference type="OrthoDB" id="10265489at2759"/>
<organism evidence="2 3">
    <name type="scientific">Symbiodinium microadriaticum</name>
    <name type="common">Dinoflagellate</name>
    <name type="synonym">Zooxanthella microadriatica</name>
    <dbReference type="NCBI Taxonomy" id="2951"/>
    <lineage>
        <taxon>Eukaryota</taxon>
        <taxon>Sar</taxon>
        <taxon>Alveolata</taxon>
        <taxon>Dinophyceae</taxon>
        <taxon>Suessiales</taxon>
        <taxon>Symbiodiniaceae</taxon>
        <taxon>Symbiodinium</taxon>
    </lineage>
</organism>
<gene>
    <name evidence="2" type="ORF">AK812_SmicGene7089</name>
</gene>
<dbReference type="GO" id="GO:0006897">
    <property type="term" value="P:endocytosis"/>
    <property type="evidence" value="ECO:0007669"/>
    <property type="project" value="InterPro"/>
</dbReference>
<dbReference type="Pfam" id="PF07933">
    <property type="entry name" value="DUF1681"/>
    <property type="match status" value="1"/>
</dbReference>
<dbReference type="SUPFAM" id="SSF50729">
    <property type="entry name" value="PH domain-like"/>
    <property type="match status" value="1"/>
</dbReference>
<dbReference type="OMA" id="FALCPYD"/>
<feature type="domain" description="NECAP PHear" evidence="1">
    <location>
        <begin position="28"/>
        <end position="118"/>
    </location>
</feature>
<reference evidence="2 3" key="1">
    <citation type="submission" date="2016-02" db="EMBL/GenBank/DDBJ databases">
        <title>Genome analysis of coral dinoflagellate symbionts highlights evolutionary adaptations to a symbiotic lifestyle.</title>
        <authorList>
            <person name="Aranda M."/>
            <person name="Li Y."/>
            <person name="Liew Y.J."/>
            <person name="Baumgarten S."/>
            <person name="Simakov O."/>
            <person name="Wilson M."/>
            <person name="Piel J."/>
            <person name="Ashoor H."/>
            <person name="Bougouffa S."/>
            <person name="Bajic V.B."/>
            <person name="Ryu T."/>
            <person name="Ravasi T."/>
            <person name="Bayer T."/>
            <person name="Micklem G."/>
            <person name="Kim H."/>
            <person name="Bhak J."/>
            <person name="Lajeunesse T.C."/>
            <person name="Voolstra C.R."/>
        </authorList>
    </citation>
    <scope>NUCLEOTIDE SEQUENCE [LARGE SCALE GENOMIC DNA]</scope>
    <source>
        <strain evidence="2 3">CCMP2467</strain>
    </source>
</reference>
<protein>
    <recommendedName>
        <fullName evidence="1">NECAP PHear domain-containing protein</fullName>
    </recommendedName>
</protein>
<dbReference type="PANTHER" id="PTHR12847:SF9">
    <property type="entry name" value="NECAP-LIKE PROTEIN CG9132"/>
    <property type="match status" value="1"/>
</dbReference>
<proteinExistence type="predicted"/>
<dbReference type="GO" id="GO:0030125">
    <property type="term" value="C:clathrin vesicle coat"/>
    <property type="evidence" value="ECO:0007669"/>
    <property type="project" value="TreeGrafter"/>
</dbReference>